<evidence type="ECO:0000259" key="8">
    <source>
        <dbReference type="Pfam" id="PF13359"/>
    </source>
</evidence>
<dbReference type="GO" id="GO:0046872">
    <property type="term" value="F:metal ion binding"/>
    <property type="evidence" value="ECO:0007669"/>
    <property type="project" value="UniProtKB-KW"/>
</dbReference>
<evidence type="ECO:0000256" key="3">
    <source>
        <dbReference type="ARBA" id="ARBA00006958"/>
    </source>
</evidence>
<evidence type="ECO:0000256" key="4">
    <source>
        <dbReference type="ARBA" id="ARBA00022722"/>
    </source>
</evidence>
<evidence type="ECO:0000256" key="5">
    <source>
        <dbReference type="ARBA" id="ARBA00022723"/>
    </source>
</evidence>
<evidence type="ECO:0000256" key="1">
    <source>
        <dbReference type="ARBA" id="ARBA00001968"/>
    </source>
</evidence>
<evidence type="ECO:0000256" key="2">
    <source>
        <dbReference type="ARBA" id="ARBA00004123"/>
    </source>
</evidence>
<sequence>MNEGQFEHILDLVQDDLKRKVTQLRKPISARQRLAICLRFLATGDSYKSFAYSYRVGKSTIVGIVPETCEILWRKLQPLYMPVPKRKDWETTAEGFLNRWQFPNCIGAIDGKHVVIQAPPNSGSVFFNYKHTFSVVLMAIVDHMYCFTVIDVGAFGSCSDGGIFARSQIGRQMDSNELDIPPYQQLPGAPEIGKLPFVAVGDEAFPLKINLMRPYPGQHLCEGKRIYNYRLSRARRVVENAFGILAARWRIYQRRIQLQPQNVDKIIKATCALHNFLQKTSQSAQMTQTNETVNAQESAVSLQDMQMKGCHASHEAINTREKFQHYFNSEAGSVPWQRTSCFGNV</sequence>
<evidence type="ECO:0000313" key="9">
    <source>
        <dbReference type="EMBL" id="PIK33713.1"/>
    </source>
</evidence>
<dbReference type="AlphaFoldDB" id="A0A2G8JDA0"/>
<dbReference type="EMBL" id="MRZV01002436">
    <property type="protein sequence ID" value="PIK33713.1"/>
    <property type="molecule type" value="Genomic_DNA"/>
</dbReference>
<keyword evidence="7" id="KW-0539">Nucleus</keyword>
<organism evidence="9 10">
    <name type="scientific">Stichopus japonicus</name>
    <name type="common">Sea cucumber</name>
    <dbReference type="NCBI Taxonomy" id="307972"/>
    <lineage>
        <taxon>Eukaryota</taxon>
        <taxon>Metazoa</taxon>
        <taxon>Echinodermata</taxon>
        <taxon>Eleutherozoa</taxon>
        <taxon>Echinozoa</taxon>
        <taxon>Holothuroidea</taxon>
        <taxon>Aspidochirotacea</taxon>
        <taxon>Aspidochirotida</taxon>
        <taxon>Stichopodidae</taxon>
        <taxon>Apostichopus</taxon>
    </lineage>
</organism>
<keyword evidence="4" id="KW-0540">Nuclease</keyword>
<evidence type="ECO:0000313" key="10">
    <source>
        <dbReference type="Proteomes" id="UP000230750"/>
    </source>
</evidence>
<dbReference type="GO" id="GO:0005634">
    <property type="term" value="C:nucleus"/>
    <property type="evidence" value="ECO:0007669"/>
    <property type="project" value="UniProtKB-SubCell"/>
</dbReference>
<reference evidence="9 10" key="1">
    <citation type="journal article" date="2017" name="PLoS Biol.">
        <title>The sea cucumber genome provides insights into morphological evolution and visceral regeneration.</title>
        <authorList>
            <person name="Zhang X."/>
            <person name="Sun L."/>
            <person name="Yuan J."/>
            <person name="Sun Y."/>
            <person name="Gao Y."/>
            <person name="Zhang L."/>
            <person name="Li S."/>
            <person name="Dai H."/>
            <person name="Hamel J.F."/>
            <person name="Liu C."/>
            <person name="Yu Y."/>
            <person name="Liu S."/>
            <person name="Lin W."/>
            <person name="Guo K."/>
            <person name="Jin S."/>
            <person name="Xu P."/>
            <person name="Storey K.B."/>
            <person name="Huan P."/>
            <person name="Zhang T."/>
            <person name="Zhou Y."/>
            <person name="Zhang J."/>
            <person name="Lin C."/>
            <person name="Li X."/>
            <person name="Xing L."/>
            <person name="Huo D."/>
            <person name="Sun M."/>
            <person name="Wang L."/>
            <person name="Mercier A."/>
            <person name="Li F."/>
            <person name="Yang H."/>
            <person name="Xiang J."/>
        </authorList>
    </citation>
    <scope>NUCLEOTIDE SEQUENCE [LARGE SCALE GENOMIC DNA]</scope>
    <source>
        <strain evidence="9">Shaxun</strain>
        <tissue evidence="9">Muscle</tissue>
    </source>
</reference>
<feature type="domain" description="DDE Tnp4" evidence="8">
    <location>
        <begin position="109"/>
        <end position="275"/>
    </location>
</feature>
<comment type="caution">
    <text evidence="9">The sequence shown here is derived from an EMBL/GenBank/DDBJ whole genome shotgun (WGS) entry which is preliminary data.</text>
</comment>
<dbReference type="GO" id="GO:0016787">
    <property type="term" value="F:hydrolase activity"/>
    <property type="evidence" value="ECO:0007669"/>
    <property type="project" value="UniProtKB-KW"/>
</dbReference>
<comment type="subcellular location">
    <subcellularLocation>
        <location evidence="2">Nucleus</location>
    </subcellularLocation>
</comment>
<evidence type="ECO:0000256" key="6">
    <source>
        <dbReference type="ARBA" id="ARBA00022801"/>
    </source>
</evidence>
<gene>
    <name evidence="9" type="ORF">BSL78_29471</name>
</gene>
<dbReference type="OrthoDB" id="10061326at2759"/>
<keyword evidence="6" id="KW-0378">Hydrolase</keyword>
<comment type="similarity">
    <text evidence="3">Belongs to the HARBI1 family.</text>
</comment>
<dbReference type="GO" id="GO:0004518">
    <property type="term" value="F:nuclease activity"/>
    <property type="evidence" value="ECO:0007669"/>
    <property type="project" value="UniProtKB-KW"/>
</dbReference>
<protein>
    <submittedName>
        <fullName evidence="9">Putative nuclease HARBI1</fullName>
    </submittedName>
</protein>
<dbReference type="InterPro" id="IPR045249">
    <property type="entry name" value="HARBI1-like"/>
</dbReference>
<accession>A0A2G8JDA0</accession>
<name>A0A2G8JDA0_STIJA</name>
<dbReference type="Proteomes" id="UP000230750">
    <property type="component" value="Unassembled WGS sequence"/>
</dbReference>
<dbReference type="Pfam" id="PF13359">
    <property type="entry name" value="DDE_Tnp_4"/>
    <property type="match status" value="1"/>
</dbReference>
<evidence type="ECO:0000256" key="7">
    <source>
        <dbReference type="ARBA" id="ARBA00023242"/>
    </source>
</evidence>
<keyword evidence="10" id="KW-1185">Reference proteome</keyword>
<keyword evidence="5" id="KW-0479">Metal-binding</keyword>
<dbReference type="STRING" id="307972.A0A2G8JDA0"/>
<proteinExistence type="inferred from homology"/>
<dbReference type="PANTHER" id="PTHR22930:SF269">
    <property type="entry name" value="NUCLEASE HARBI1-LIKE PROTEIN"/>
    <property type="match status" value="1"/>
</dbReference>
<dbReference type="PANTHER" id="PTHR22930">
    <property type="match status" value="1"/>
</dbReference>
<dbReference type="InterPro" id="IPR027806">
    <property type="entry name" value="HARBI1_dom"/>
</dbReference>
<comment type="cofactor">
    <cofactor evidence="1">
        <name>a divalent metal cation</name>
        <dbReference type="ChEBI" id="CHEBI:60240"/>
    </cofactor>
</comment>